<dbReference type="SMART" id="SM00397">
    <property type="entry name" value="t_SNARE"/>
    <property type="match status" value="1"/>
</dbReference>
<dbReference type="PROSITE" id="PS00914">
    <property type="entry name" value="SYNTAXIN"/>
    <property type="match status" value="1"/>
</dbReference>
<keyword evidence="6 12" id="KW-1133">Transmembrane helix</keyword>
<keyword evidence="8 12" id="KW-0472">Membrane</keyword>
<proteinExistence type="inferred from homology"/>
<dbReference type="GO" id="GO:0048278">
    <property type="term" value="P:vesicle docking"/>
    <property type="evidence" value="ECO:0007669"/>
    <property type="project" value="TreeGrafter"/>
</dbReference>
<evidence type="ECO:0000256" key="4">
    <source>
        <dbReference type="ARBA" id="ARBA00022692"/>
    </source>
</evidence>
<accession>A0AAD6EUM8</accession>
<dbReference type="FunFam" id="1.20.5.110:FF:000037">
    <property type="entry name" value="Putative syntaxin-71-like"/>
    <property type="match status" value="1"/>
</dbReference>
<dbReference type="InterPro" id="IPR045242">
    <property type="entry name" value="Syntaxin"/>
</dbReference>
<evidence type="ECO:0000256" key="11">
    <source>
        <dbReference type="SAM" id="MobiDB-lite"/>
    </source>
</evidence>
<evidence type="ECO:0000256" key="9">
    <source>
        <dbReference type="ARBA" id="ARBA00054128"/>
    </source>
</evidence>
<dbReference type="GO" id="GO:0006906">
    <property type="term" value="P:vesicle fusion"/>
    <property type="evidence" value="ECO:0007669"/>
    <property type="project" value="TreeGrafter"/>
</dbReference>
<gene>
    <name evidence="14" type="ORF">LUZ61_005521</name>
</gene>
<comment type="similarity">
    <text evidence="2">Belongs to the syntaxin family.</text>
</comment>
<evidence type="ECO:0000256" key="3">
    <source>
        <dbReference type="ARBA" id="ARBA00022448"/>
    </source>
</evidence>
<comment type="caution">
    <text evidence="14">The sequence shown here is derived from an EMBL/GenBank/DDBJ whole genome shotgun (WGS) entry which is preliminary data.</text>
</comment>
<protein>
    <recommendedName>
        <fullName evidence="13">t-SNARE coiled-coil homology domain-containing protein</fullName>
    </recommendedName>
</protein>
<reference evidence="14 15" key="1">
    <citation type="journal article" date="2022" name="Cell">
        <title>Repeat-based holocentromeres influence genome architecture and karyotype evolution.</title>
        <authorList>
            <person name="Hofstatter P.G."/>
            <person name="Thangavel G."/>
            <person name="Lux T."/>
            <person name="Neumann P."/>
            <person name="Vondrak T."/>
            <person name="Novak P."/>
            <person name="Zhang M."/>
            <person name="Costa L."/>
            <person name="Castellani M."/>
            <person name="Scott A."/>
            <person name="Toegelov H."/>
            <person name="Fuchs J."/>
            <person name="Mata-Sucre Y."/>
            <person name="Dias Y."/>
            <person name="Vanzela A.L.L."/>
            <person name="Huettel B."/>
            <person name="Almeida C.C.S."/>
            <person name="Simkova H."/>
            <person name="Souza G."/>
            <person name="Pedrosa-Harand A."/>
            <person name="Macas J."/>
            <person name="Mayer K.F.X."/>
            <person name="Houben A."/>
            <person name="Marques A."/>
        </authorList>
    </citation>
    <scope>NUCLEOTIDE SEQUENCE [LARGE SCALE GENOMIC DNA]</scope>
    <source>
        <strain evidence="14">RhyTen1mFocal</strain>
    </source>
</reference>
<keyword evidence="5" id="KW-0653">Protein transport</keyword>
<dbReference type="GO" id="GO:0031201">
    <property type="term" value="C:SNARE complex"/>
    <property type="evidence" value="ECO:0007669"/>
    <property type="project" value="TreeGrafter"/>
</dbReference>
<evidence type="ECO:0000256" key="6">
    <source>
        <dbReference type="ARBA" id="ARBA00022989"/>
    </source>
</evidence>
<sequence length="580" mass="65364">MSLACFDMSMCFVVPLGIWSKTNENRHISGTKDGLVWPTKDLVQNGLVPDDSCLARVMIVRPTTSQPYPGHLQSVYNVIMRPITSQPCTGHLLCDLRVSLCGIHLGWMTHSRPRTLLCTELDFFVARTAHAARTAHIVARTTHQTLPNPLYKAPPTPKLGIPPSILDSWRLPGRRRHFPLFSPLVYPAPEELYPAQRRTPHRSKPYPAQHHSSIANPRRRTDSPRTATSVPRTMPLELGFSCDSSDSSPDFDSRSLQIGRISWAVFHSSLSLLPSLSLSLPTDRRPAVHRDLISQQNRRGDTKAKREVTGKRETMSVIDILTRVDAICKKYDKYDVEKLNANNVSGDDQFARLFASVEADIETALEKTEMAANEKNRATTVALNAEIRRIKARLMDEVPKLQRLALKKVKGLTKEELATRNDLVVALPERIQSIPDGTAQPKQSGGWFGSGSRPTNEIKFDSDGNFESDYFQQTDESNQFRQEYEMRKIKQDQGLDIISEGLDTLKGMAHDMNEELDRQVPLMDEIDTKVDKATSDLKNTNVRLKETVNQLRSSRNFCIDIILLCIILGIAAYLYNVLKK</sequence>
<dbReference type="EMBL" id="JAMRDG010000001">
    <property type="protein sequence ID" value="KAJ3701816.1"/>
    <property type="molecule type" value="Genomic_DNA"/>
</dbReference>
<dbReference type="Gene3D" id="1.20.5.110">
    <property type="match status" value="1"/>
</dbReference>
<dbReference type="SUPFAM" id="SSF58038">
    <property type="entry name" value="SNARE fusion complex"/>
    <property type="match status" value="1"/>
</dbReference>
<evidence type="ECO:0000256" key="12">
    <source>
        <dbReference type="SAM" id="Phobius"/>
    </source>
</evidence>
<evidence type="ECO:0000259" key="13">
    <source>
        <dbReference type="PROSITE" id="PS50192"/>
    </source>
</evidence>
<dbReference type="AlphaFoldDB" id="A0AAD6EUM8"/>
<dbReference type="GO" id="GO:0000149">
    <property type="term" value="F:SNARE binding"/>
    <property type="evidence" value="ECO:0007669"/>
    <property type="project" value="TreeGrafter"/>
</dbReference>
<dbReference type="Pfam" id="PF05739">
    <property type="entry name" value="SNARE"/>
    <property type="match status" value="1"/>
</dbReference>
<comment type="function">
    <text evidence="9">Vesicle trafficking protein that functions in the secretory pathway.</text>
</comment>
<dbReference type="PANTHER" id="PTHR19957">
    <property type="entry name" value="SYNTAXIN"/>
    <property type="match status" value="1"/>
</dbReference>
<dbReference type="Proteomes" id="UP001210211">
    <property type="component" value="Unassembled WGS sequence"/>
</dbReference>
<evidence type="ECO:0000256" key="5">
    <source>
        <dbReference type="ARBA" id="ARBA00022927"/>
    </source>
</evidence>
<feature type="region of interest" description="Disordered" evidence="11">
    <location>
        <begin position="434"/>
        <end position="465"/>
    </location>
</feature>
<dbReference type="PANTHER" id="PTHR19957:SF124">
    <property type="entry name" value="SYNTAXIN-8"/>
    <property type="match status" value="1"/>
</dbReference>
<evidence type="ECO:0000256" key="10">
    <source>
        <dbReference type="ARBA" id="ARBA00061857"/>
    </source>
</evidence>
<keyword evidence="3" id="KW-0813">Transport</keyword>
<dbReference type="PROSITE" id="PS50192">
    <property type="entry name" value="T_SNARE"/>
    <property type="match status" value="1"/>
</dbReference>
<comment type="subcellular location">
    <subcellularLocation>
        <location evidence="1">Membrane</location>
        <topology evidence="1">Single-pass membrane protein</topology>
    </subcellularLocation>
</comment>
<name>A0AAD6EUM8_9POAL</name>
<evidence type="ECO:0000256" key="8">
    <source>
        <dbReference type="ARBA" id="ARBA00023136"/>
    </source>
</evidence>
<dbReference type="GO" id="GO:0006886">
    <property type="term" value="P:intracellular protein transport"/>
    <property type="evidence" value="ECO:0007669"/>
    <property type="project" value="InterPro"/>
</dbReference>
<dbReference type="GO" id="GO:0005484">
    <property type="term" value="F:SNAP receptor activity"/>
    <property type="evidence" value="ECO:0007669"/>
    <property type="project" value="InterPro"/>
</dbReference>
<dbReference type="InterPro" id="IPR000727">
    <property type="entry name" value="T_SNARE_dom"/>
</dbReference>
<dbReference type="CDD" id="cd15841">
    <property type="entry name" value="SNARE_Qc"/>
    <property type="match status" value="1"/>
</dbReference>
<evidence type="ECO:0000313" key="15">
    <source>
        <dbReference type="Proteomes" id="UP001210211"/>
    </source>
</evidence>
<keyword evidence="4 12" id="KW-0812">Transmembrane</keyword>
<comment type="subunit">
    <text evidence="10">Part of the t-SNARE complex.</text>
</comment>
<keyword evidence="15" id="KW-1185">Reference proteome</keyword>
<evidence type="ECO:0000256" key="2">
    <source>
        <dbReference type="ARBA" id="ARBA00009063"/>
    </source>
</evidence>
<evidence type="ECO:0000256" key="1">
    <source>
        <dbReference type="ARBA" id="ARBA00004167"/>
    </source>
</evidence>
<organism evidence="14 15">
    <name type="scientific">Rhynchospora tenuis</name>
    <dbReference type="NCBI Taxonomy" id="198213"/>
    <lineage>
        <taxon>Eukaryota</taxon>
        <taxon>Viridiplantae</taxon>
        <taxon>Streptophyta</taxon>
        <taxon>Embryophyta</taxon>
        <taxon>Tracheophyta</taxon>
        <taxon>Spermatophyta</taxon>
        <taxon>Magnoliopsida</taxon>
        <taxon>Liliopsida</taxon>
        <taxon>Poales</taxon>
        <taxon>Cyperaceae</taxon>
        <taxon>Cyperoideae</taxon>
        <taxon>Rhynchosporeae</taxon>
        <taxon>Rhynchospora</taxon>
    </lineage>
</organism>
<keyword evidence="7" id="KW-0175">Coiled coil</keyword>
<evidence type="ECO:0000313" key="14">
    <source>
        <dbReference type="EMBL" id="KAJ3701816.1"/>
    </source>
</evidence>
<dbReference type="GO" id="GO:0012505">
    <property type="term" value="C:endomembrane system"/>
    <property type="evidence" value="ECO:0007669"/>
    <property type="project" value="TreeGrafter"/>
</dbReference>
<feature type="region of interest" description="Disordered" evidence="11">
    <location>
        <begin position="198"/>
        <end position="231"/>
    </location>
</feature>
<feature type="domain" description="T-SNARE coiled-coil homology" evidence="13">
    <location>
        <begin position="485"/>
        <end position="547"/>
    </location>
</feature>
<feature type="transmembrane region" description="Helical" evidence="12">
    <location>
        <begin position="561"/>
        <end position="578"/>
    </location>
</feature>
<dbReference type="InterPro" id="IPR006012">
    <property type="entry name" value="Syntaxin/epimorphin_CS"/>
</dbReference>
<evidence type="ECO:0000256" key="7">
    <source>
        <dbReference type="ARBA" id="ARBA00023054"/>
    </source>
</evidence>